<sequence length="937" mass="102332">MKRVCTRPTLAAGGGRTPRSWGVWSRGGAIGGIALGLLALFGVGGGTGSGRTAQAQVREPARPDKVTVLIRYQILTERNQRILQYRAFSKYLESLGFVDERADEEERASDALDPAAYRLQGVMPSANILRVLEYPAVQSLLVAPPGFSWSEEPDQAVPVRIILRSGMTPRQQRLLHRQVLERLAGFGFQEALGYDTLGFTQIKGRLPRKFLLALWRDFRDQPTGWFWSATPREELPSPLRDASPIRWVEVLPGGEAGQRLAPAFPEGVEARWSPELRARLADAAAANKPLRVEVLFPETMEAQTRQLQSLLDANFGGALAGGGGSPLRTNLASVEGVVGNVVTIHFERASDVKHFSTLVPYLLLLRLPQSAIATCRMVPRLERALPLEEIVRQTGASALHQRGYRGQGVRVVLLVTDLEGVAAEIGKTLPRSTRWIDLTSELNPDLRPLPVAKTPDECTGLKLAQALAAIAPEAELVLLRIDPSALFQVAEVARWSRDRDYLSPALVIRGREMERQIQLALERKQRAIQKRQEALQKPGDEEALRQLLQQSLAEVQRAEAALAETYARYDRYLRLRQELQSLVYGAAVIVNPWAWEAGYPLDGCSPLSRQVEGLLLRPSPRIISPTRPVSTPSLPPPVWVQAASVTHQTVWTGLFRDEDGNGLLEFVPAGSPLPRDHWSRELNFLAWQTDDGQERLDLPAGCTFRCTLQWREPLEGETVGALRPIYPVSLRLWKQLDPSGQKQASDEMSEAARSVGGPYPIFLGGGSVVYEQILEFRPAEAGRYAVVIDLGVGRSSPLAAWQRQVEIYPRLLVETLSPGGAAGRVVLQSFPSGGGGVGLPGDIAEAVTIGADVPGQLQQGGPSIALRRKPDYLLPEAVAWGTAASRGTAVGTAIGGGMAALLVHAGVSDIQPFRKIGLADGAKLHVPPAWLQRLPPR</sequence>
<accession>A0A7V8VD69</accession>
<dbReference type="EMBL" id="JACEFB010000002">
    <property type="protein sequence ID" value="MBA2225670.1"/>
    <property type="molecule type" value="Genomic_DNA"/>
</dbReference>
<comment type="caution">
    <text evidence="2">The sequence shown here is derived from an EMBL/GenBank/DDBJ whole genome shotgun (WGS) entry which is preliminary data.</text>
</comment>
<protein>
    <submittedName>
        <fullName evidence="2">DUF4200 domain-containing protein</fullName>
    </submittedName>
</protein>
<evidence type="ECO:0000313" key="3">
    <source>
        <dbReference type="Proteomes" id="UP000542342"/>
    </source>
</evidence>
<dbReference type="RefSeq" id="WP_194537070.1">
    <property type="nucleotide sequence ID" value="NZ_JACEFB010000002.1"/>
</dbReference>
<dbReference type="Proteomes" id="UP000542342">
    <property type="component" value="Unassembled WGS sequence"/>
</dbReference>
<evidence type="ECO:0000256" key="1">
    <source>
        <dbReference type="SAM" id="Coils"/>
    </source>
</evidence>
<keyword evidence="1" id="KW-0175">Coiled coil</keyword>
<gene>
    <name evidence="2" type="ORF">H0921_05780</name>
</gene>
<dbReference type="AlphaFoldDB" id="A0A7V8VD69"/>
<proteinExistence type="predicted"/>
<dbReference type="GO" id="GO:0005525">
    <property type="term" value="F:GTP binding"/>
    <property type="evidence" value="ECO:0007669"/>
    <property type="project" value="InterPro"/>
</dbReference>
<dbReference type="GO" id="GO:0005874">
    <property type="term" value="C:microtubule"/>
    <property type="evidence" value="ECO:0007669"/>
    <property type="project" value="InterPro"/>
</dbReference>
<name>A0A7V8VD69_9BACT</name>
<dbReference type="InterPro" id="IPR017975">
    <property type="entry name" value="Tubulin_CS"/>
</dbReference>
<dbReference type="PROSITE" id="PS00227">
    <property type="entry name" value="TUBULIN"/>
    <property type="match status" value="1"/>
</dbReference>
<dbReference type="GO" id="GO:0007017">
    <property type="term" value="P:microtubule-based process"/>
    <property type="evidence" value="ECO:0007669"/>
    <property type="project" value="InterPro"/>
</dbReference>
<evidence type="ECO:0000313" key="2">
    <source>
        <dbReference type="EMBL" id="MBA2225670.1"/>
    </source>
</evidence>
<keyword evidence="3" id="KW-1185">Reference proteome</keyword>
<organism evidence="2 3">
    <name type="scientific">Thermogemmata fonticola</name>
    <dbReference type="NCBI Taxonomy" id="2755323"/>
    <lineage>
        <taxon>Bacteria</taxon>
        <taxon>Pseudomonadati</taxon>
        <taxon>Planctomycetota</taxon>
        <taxon>Planctomycetia</taxon>
        <taxon>Gemmatales</taxon>
        <taxon>Gemmataceae</taxon>
        <taxon>Thermogemmata</taxon>
    </lineage>
</organism>
<feature type="coiled-coil region" evidence="1">
    <location>
        <begin position="510"/>
        <end position="568"/>
    </location>
</feature>
<reference evidence="2 3" key="1">
    <citation type="submission" date="2020-07" db="EMBL/GenBank/DDBJ databases">
        <title>Thermogemmata thermophila gen. nov., sp. nov., a novel moderate thermophilic planctomycete from a Kamchatka hot spring.</title>
        <authorList>
            <person name="Elcheninov A.G."/>
            <person name="Podosokorskaya O.A."/>
            <person name="Kovaleva O.L."/>
            <person name="Novikov A."/>
            <person name="Bonch-Osmolovskaya E.A."/>
            <person name="Toshchakov S.V."/>
            <person name="Kublanov I.V."/>
        </authorList>
    </citation>
    <scope>NUCLEOTIDE SEQUENCE [LARGE SCALE GENOMIC DNA]</scope>
    <source>
        <strain evidence="2 3">2918</strain>
    </source>
</reference>